<proteinExistence type="predicted"/>
<organism evidence="1 2">
    <name type="scientific">Streptomyces luteosporeus</name>
    <dbReference type="NCBI Taxonomy" id="173856"/>
    <lineage>
        <taxon>Bacteria</taxon>
        <taxon>Bacillati</taxon>
        <taxon>Actinomycetota</taxon>
        <taxon>Actinomycetes</taxon>
        <taxon>Kitasatosporales</taxon>
        <taxon>Streptomycetaceae</taxon>
        <taxon>Streptomyces</taxon>
    </lineage>
</organism>
<gene>
    <name evidence="1" type="ORF">GCM10010315_57710</name>
</gene>
<sequence length="165" mass="17924">MSTDAYHHWQELQVSRPGDVPPATPLTWLAQKHQQHADRLTDRLLPADTPHEAAPATAADALAVLALREAVCREMEHGRGMYLFDALRLGATWNEAAAALDLTPGQARDVLRAWAEGQRHLYAASQERGEQPLGLGPQEHAAVLALTELADDEPVTARRSGTTGT</sequence>
<protein>
    <recommendedName>
        <fullName evidence="3">DNA-binding protein</fullName>
    </recommendedName>
</protein>
<name>A0ABN3U6S2_9ACTN</name>
<keyword evidence="2" id="KW-1185">Reference proteome</keyword>
<dbReference type="Proteomes" id="UP001500886">
    <property type="component" value="Unassembled WGS sequence"/>
</dbReference>
<accession>A0ABN3U6S2</accession>
<dbReference type="RefSeq" id="WP_344439620.1">
    <property type="nucleotide sequence ID" value="NZ_BAAASL010000030.1"/>
</dbReference>
<dbReference type="EMBL" id="BAAASL010000030">
    <property type="protein sequence ID" value="GAA2725482.1"/>
    <property type="molecule type" value="Genomic_DNA"/>
</dbReference>
<evidence type="ECO:0000313" key="2">
    <source>
        <dbReference type="Proteomes" id="UP001500886"/>
    </source>
</evidence>
<evidence type="ECO:0008006" key="3">
    <source>
        <dbReference type="Google" id="ProtNLM"/>
    </source>
</evidence>
<evidence type="ECO:0000313" key="1">
    <source>
        <dbReference type="EMBL" id="GAA2725482.1"/>
    </source>
</evidence>
<reference evidence="1 2" key="1">
    <citation type="journal article" date="2019" name="Int. J. Syst. Evol. Microbiol.">
        <title>The Global Catalogue of Microorganisms (GCM) 10K type strain sequencing project: providing services to taxonomists for standard genome sequencing and annotation.</title>
        <authorList>
            <consortium name="The Broad Institute Genomics Platform"/>
            <consortium name="The Broad Institute Genome Sequencing Center for Infectious Disease"/>
            <person name="Wu L."/>
            <person name="Ma J."/>
        </authorList>
    </citation>
    <scope>NUCLEOTIDE SEQUENCE [LARGE SCALE GENOMIC DNA]</scope>
    <source>
        <strain evidence="1 2">JCM 4542</strain>
    </source>
</reference>
<comment type="caution">
    <text evidence="1">The sequence shown here is derived from an EMBL/GenBank/DDBJ whole genome shotgun (WGS) entry which is preliminary data.</text>
</comment>